<evidence type="ECO:0000256" key="2">
    <source>
        <dbReference type="ARBA" id="ARBA00022630"/>
    </source>
</evidence>
<dbReference type="Proteomes" id="UP000015503">
    <property type="component" value="Chromosome"/>
</dbReference>
<feature type="binding site" evidence="7">
    <location>
        <position position="263"/>
    </location>
    <ligand>
        <name>glyoxylate</name>
        <dbReference type="ChEBI" id="CHEBI:36655"/>
    </ligand>
</feature>
<dbReference type="InterPro" id="IPR037396">
    <property type="entry name" value="FMN_HAD"/>
</dbReference>
<dbReference type="KEGG" id="pre:PCA10_09820"/>
<reference evidence="9 10" key="1">
    <citation type="journal article" date="2013" name="Genome Announc.">
        <title>Complete Genome Sequence of the Carbazole Degrader Pseudomonas resinovorans Strain CA10 (NBRC 106553).</title>
        <authorList>
            <person name="Shintani M."/>
            <person name="Hosoyama A."/>
            <person name="Ohji S."/>
            <person name="Tsuchikane K."/>
            <person name="Takarada H."/>
            <person name="Yamazoe A."/>
            <person name="Fujita N."/>
            <person name="Nojiri H."/>
        </authorList>
    </citation>
    <scope>NUCLEOTIDE SEQUENCE [LARGE SCALE GENOMIC DNA]</scope>
    <source>
        <strain evidence="9 10">NBRC 106553</strain>
    </source>
</reference>
<evidence type="ECO:0000256" key="3">
    <source>
        <dbReference type="ARBA" id="ARBA00022643"/>
    </source>
</evidence>
<evidence type="ECO:0000259" key="8">
    <source>
        <dbReference type="PROSITE" id="PS51349"/>
    </source>
</evidence>
<feature type="binding site" evidence="7">
    <location>
        <position position="117"/>
    </location>
    <ligand>
        <name>FMN</name>
        <dbReference type="ChEBI" id="CHEBI:58210"/>
    </ligand>
</feature>
<dbReference type="PANTHER" id="PTHR10578:SF107">
    <property type="entry name" value="2-HYDROXYACID OXIDASE 1"/>
    <property type="match status" value="1"/>
</dbReference>
<feature type="binding site" evidence="7">
    <location>
        <position position="138"/>
    </location>
    <ligand>
        <name>FMN</name>
        <dbReference type="ChEBI" id="CHEBI:58210"/>
    </ligand>
</feature>
<dbReference type="CDD" id="cd02809">
    <property type="entry name" value="alpha_hydroxyacid_oxid_FMN"/>
    <property type="match status" value="1"/>
</dbReference>
<dbReference type="PROSITE" id="PS51349">
    <property type="entry name" value="FMN_HYDROXY_ACID_DH_2"/>
    <property type="match status" value="1"/>
</dbReference>
<accession>S6BCD3</accession>
<organism evidence="9 10">
    <name type="scientific">Metapseudomonas resinovorans NBRC 106553</name>
    <dbReference type="NCBI Taxonomy" id="1245471"/>
    <lineage>
        <taxon>Bacteria</taxon>
        <taxon>Pseudomonadati</taxon>
        <taxon>Pseudomonadota</taxon>
        <taxon>Gammaproteobacteria</taxon>
        <taxon>Pseudomonadales</taxon>
        <taxon>Pseudomonadaceae</taxon>
        <taxon>Metapseudomonas</taxon>
    </lineage>
</organism>
<feature type="binding site" evidence="7">
    <location>
        <position position="265"/>
    </location>
    <ligand>
        <name>glyoxylate</name>
        <dbReference type="ChEBI" id="CHEBI:36655"/>
    </ligand>
</feature>
<dbReference type="eggNOG" id="COG1304">
    <property type="taxonomic scope" value="Bacteria"/>
</dbReference>
<dbReference type="PIRSF" id="PIRSF000138">
    <property type="entry name" value="Al-hdrx_acd_dh"/>
    <property type="match status" value="1"/>
</dbReference>
<keyword evidence="10" id="KW-1185">Reference proteome</keyword>
<evidence type="ECO:0000256" key="6">
    <source>
        <dbReference type="PIRSR" id="PIRSR000138-1"/>
    </source>
</evidence>
<dbReference type="AlphaFoldDB" id="S6BCD3"/>
<dbReference type="FunFam" id="3.20.20.70:FF:000029">
    <property type="entry name" value="L-lactate dehydrogenase"/>
    <property type="match status" value="1"/>
</dbReference>
<dbReference type="OrthoDB" id="9770452at2"/>
<keyword evidence="4 9" id="KW-0560">Oxidoreductase</keyword>
<dbReference type="InterPro" id="IPR013785">
    <property type="entry name" value="Aldolase_TIM"/>
</dbReference>
<comment type="cofactor">
    <cofactor evidence="1">
        <name>FMN</name>
        <dbReference type="ChEBI" id="CHEBI:58210"/>
    </cofactor>
</comment>
<dbReference type="HOGENOM" id="CLU_020639_0_0_6"/>
<feature type="binding site" evidence="7">
    <location>
        <begin position="88"/>
        <end position="90"/>
    </location>
    <ligand>
        <name>FMN</name>
        <dbReference type="ChEBI" id="CHEBI:58210"/>
    </ligand>
</feature>
<proteinExistence type="inferred from homology"/>
<dbReference type="Pfam" id="PF01070">
    <property type="entry name" value="FMN_dh"/>
    <property type="match status" value="1"/>
</dbReference>
<evidence type="ECO:0000256" key="1">
    <source>
        <dbReference type="ARBA" id="ARBA00001917"/>
    </source>
</evidence>
<dbReference type="GO" id="GO:0004460">
    <property type="term" value="F:L-lactate dehydrogenase (cytochrome) activity"/>
    <property type="evidence" value="ECO:0007669"/>
    <property type="project" value="UniProtKB-EC"/>
</dbReference>
<dbReference type="STRING" id="1245471.PCA10_09820"/>
<comment type="similarity">
    <text evidence="5">Belongs to the FMN-dependent alpha-hydroxy acid dehydrogenase family.</text>
</comment>
<evidence type="ECO:0000256" key="7">
    <source>
        <dbReference type="PIRSR" id="PIRSR000138-2"/>
    </source>
</evidence>
<feature type="binding site" evidence="7">
    <location>
        <position position="140"/>
    </location>
    <ligand>
        <name>glyoxylate</name>
        <dbReference type="ChEBI" id="CHEBI:36655"/>
    </ligand>
</feature>
<feature type="domain" description="FMN hydroxy acid dehydrogenase" evidence="8">
    <location>
        <begin position="9"/>
        <end position="367"/>
    </location>
</feature>
<dbReference type="RefSeq" id="WP_016490916.1">
    <property type="nucleotide sequence ID" value="NC_021499.1"/>
</dbReference>
<feature type="binding site" evidence="7">
    <location>
        <position position="35"/>
    </location>
    <ligand>
        <name>glyoxylate</name>
        <dbReference type="ChEBI" id="CHEBI:36655"/>
    </ligand>
</feature>
<feature type="binding site" evidence="7">
    <location>
        <begin position="319"/>
        <end position="320"/>
    </location>
    <ligand>
        <name>FMN</name>
        <dbReference type="ChEBI" id="CHEBI:58210"/>
    </ligand>
</feature>
<feature type="binding site" evidence="7">
    <location>
        <begin position="296"/>
        <end position="300"/>
    </location>
    <ligand>
        <name>FMN</name>
        <dbReference type="ChEBI" id="CHEBI:58210"/>
    </ligand>
</feature>
<dbReference type="InterPro" id="IPR000262">
    <property type="entry name" value="FMN-dep_DH"/>
</dbReference>
<dbReference type="EMBL" id="AP013068">
    <property type="protein sequence ID" value="BAN46714.1"/>
    <property type="molecule type" value="Genomic_DNA"/>
</dbReference>
<evidence type="ECO:0000313" key="10">
    <source>
        <dbReference type="Proteomes" id="UP000015503"/>
    </source>
</evidence>
<protein>
    <submittedName>
        <fullName evidence="9">L-lactate dehydrogenase</fullName>
        <ecNumber evidence="9">1.1.2.3</ecNumber>
    </submittedName>
</protein>
<feature type="binding site" evidence="7">
    <location>
        <position position="166"/>
    </location>
    <ligand>
        <name>FMN</name>
        <dbReference type="ChEBI" id="CHEBI:58210"/>
    </ligand>
</feature>
<dbReference type="Gene3D" id="3.20.20.70">
    <property type="entry name" value="Aldolase class I"/>
    <property type="match status" value="1"/>
</dbReference>
<dbReference type="EC" id="1.1.2.3" evidence="9"/>
<evidence type="ECO:0000256" key="4">
    <source>
        <dbReference type="ARBA" id="ARBA00023002"/>
    </source>
</evidence>
<gene>
    <name evidence="9" type="primary">lldD</name>
    <name evidence="9" type="ORF">PCA10_09820</name>
</gene>
<name>S6BCD3_METRE</name>
<feature type="binding site" evidence="7">
    <location>
        <position position="268"/>
    </location>
    <ligand>
        <name>glyoxylate</name>
        <dbReference type="ChEBI" id="CHEBI:36655"/>
    </ligand>
</feature>
<evidence type="ECO:0000313" key="9">
    <source>
        <dbReference type="EMBL" id="BAN46714.1"/>
    </source>
</evidence>
<dbReference type="SUPFAM" id="SSF51395">
    <property type="entry name" value="FMN-linked oxidoreductases"/>
    <property type="match status" value="1"/>
</dbReference>
<keyword evidence="2 7" id="KW-0285">Flavoprotein</keyword>
<dbReference type="GO" id="GO:0010181">
    <property type="term" value="F:FMN binding"/>
    <property type="evidence" value="ECO:0007669"/>
    <property type="project" value="InterPro"/>
</dbReference>
<feature type="binding site" evidence="7">
    <location>
        <position position="241"/>
    </location>
    <ligand>
        <name>FMN</name>
        <dbReference type="ChEBI" id="CHEBI:58210"/>
    </ligand>
</feature>
<dbReference type="PATRIC" id="fig|1245471.3.peg.991"/>
<keyword evidence="3 7" id="KW-0288">FMN</keyword>
<dbReference type="PANTHER" id="PTHR10578">
    <property type="entry name" value="S -2-HYDROXY-ACID OXIDASE-RELATED"/>
    <property type="match status" value="1"/>
</dbReference>
<evidence type="ECO:0000256" key="5">
    <source>
        <dbReference type="ARBA" id="ARBA00024042"/>
    </source>
</evidence>
<sequence>MTPLPKLAQIPAAIAALADYEAFARERMTPSAWAYLSGGAADELTLADNLAAFQRVRLLGRVLEDLNGGHTRLQLCGLDLDYPILLAPVAFQQLAHPAGELSSVLGASAMGAAMVVSTQASVSLEAIAEAAQTPLWFQLYIQADRDFTRDLVRRAEAAGYRALVVTVDAPVNGMRNREQRAGFALPEGVEAVNLRGMRSLPPSVAQPGASPLFGSQLLAHAPTWKDLEWLQSLTCLPVLVKGVMNPLDATRAVERGVAGIVVSNHGGRTLDGMPATLDVLPAVVRAVDGKVPVLLDGGIRRGTDVLKALALGADAVMIGRPYVHGLATAGASGVAHVLHLLRTELEVAMALGGCATLADIDASLIWR</sequence>
<feature type="active site" description="Proton acceptor" evidence="6">
    <location>
        <position position="265"/>
    </location>
</feature>
<feature type="binding site" evidence="7">
    <location>
        <position position="175"/>
    </location>
    <ligand>
        <name>glyoxylate</name>
        <dbReference type="ChEBI" id="CHEBI:36655"/>
    </ligand>
</feature>
<dbReference type="InterPro" id="IPR012133">
    <property type="entry name" value="Alpha-hydoxy_acid_DH_FMN"/>
</dbReference>